<dbReference type="EMBL" id="QVFD01000003">
    <property type="protein sequence ID" value="RGC49245.1"/>
    <property type="molecule type" value="Genomic_DNA"/>
</dbReference>
<proteinExistence type="predicted"/>
<dbReference type="RefSeq" id="WP_117539137.1">
    <property type="nucleotide sequence ID" value="NZ_QVFD01000003.1"/>
</dbReference>
<evidence type="ECO:0000313" key="1">
    <source>
        <dbReference type="EMBL" id="RGC49245.1"/>
    </source>
</evidence>
<dbReference type="AlphaFoldDB" id="A0A3E2XNG4"/>
<dbReference type="Gene3D" id="1.20.140.160">
    <property type="match status" value="1"/>
</dbReference>
<reference evidence="1 2" key="1">
    <citation type="submission" date="2018-08" db="EMBL/GenBank/DDBJ databases">
        <title>A genome reference for cultivated species of the human gut microbiota.</title>
        <authorList>
            <person name="Zou Y."/>
            <person name="Xue W."/>
            <person name="Luo G."/>
        </authorList>
    </citation>
    <scope>NUCLEOTIDE SEQUENCE [LARGE SCALE GENOMIC DNA]</scope>
    <source>
        <strain evidence="1 2">AM28-39</strain>
    </source>
</reference>
<evidence type="ECO:0000313" key="2">
    <source>
        <dbReference type="Proteomes" id="UP000261231"/>
    </source>
</evidence>
<name>A0A3E2XNG4_9FIRM</name>
<dbReference type="OrthoDB" id="3242975at2"/>
<dbReference type="SUPFAM" id="SSF88659">
    <property type="entry name" value="Sigma3 and sigma4 domains of RNA polymerase sigma factors"/>
    <property type="match status" value="1"/>
</dbReference>
<sequence>MTVKEYLGQAYLLDNRINSDTKELEELRLMSQTISSPGFEEHYNASRNTDAPYIHTLEKIFDMESKILEEMNLLMALKQQIRDVISKVEKPEHQMIMRYRYIHNYSWSKISEKLSADITTVQRWHNKAIAKIKLPENAIDLKVAIVCHKMP</sequence>
<comment type="caution">
    <text evidence="1">The sequence shown here is derived from an EMBL/GenBank/DDBJ whole genome shotgun (WGS) entry which is preliminary data.</text>
</comment>
<dbReference type="Pfam" id="PF07374">
    <property type="entry name" value="DUF1492"/>
    <property type="match status" value="1"/>
</dbReference>
<organism evidence="1 2">
    <name type="scientific">Coprococcus catus</name>
    <dbReference type="NCBI Taxonomy" id="116085"/>
    <lineage>
        <taxon>Bacteria</taxon>
        <taxon>Bacillati</taxon>
        <taxon>Bacillota</taxon>
        <taxon>Clostridia</taxon>
        <taxon>Lachnospirales</taxon>
        <taxon>Lachnospiraceae</taxon>
        <taxon>Coprococcus</taxon>
    </lineage>
</organism>
<protein>
    <submittedName>
        <fullName evidence="1">Sigma-70 family RNA polymerase sigma factor</fullName>
    </submittedName>
</protein>
<dbReference type="InterPro" id="IPR013324">
    <property type="entry name" value="RNA_pol_sigma_r3/r4-like"/>
</dbReference>
<dbReference type="InterPro" id="IPR010861">
    <property type="entry name" value="DUF1492"/>
</dbReference>
<accession>A0A3E2XNG4</accession>
<gene>
    <name evidence="1" type="ORF">DW747_04650</name>
</gene>
<dbReference type="Proteomes" id="UP000261231">
    <property type="component" value="Unassembled WGS sequence"/>
</dbReference>
<keyword evidence="2" id="KW-1185">Reference proteome</keyword>